<name>A0A3D5QEX8_FLESI</name>
<keyword evidence="3" id="KW-1133">Transmembrane helix</keyword>
<organism evidence="4 5">
    <name type="scientific">Flexistipes sinusarabici</name>
    <dbReference type="NCBI Taxonomy" id="2352"/>
    <lineage>
        <taxon>Bacteria</taxon>
        <taxon>Pseudomonadati</taxon>
        <taxon>Deferribacterota</taxon>
        <taxon>Deferribacteres</taxon>
        <taxon>Deferribacterales</taxon>
        <taxon>Flexistipitaceae</taxon>
        <taxon>Flexistipes</taxon>
    </lineage>
</organism>
<evidence type="ECO:0000256" key="2">
    <source>
        <dbReference type="RuleBase" id="RU003750"/>
    </source>
</evidence>
<evidence type="ECO:0008006" key="6">
    <source>
        <dbReference type="Google" id="ProtNLM"/>
    </source>
</evidence>
<evidence type="ECO:0000313" key="4">
    <source>
        <dbReference type="EMBL" id="HCW94200.1"/>
    </source>
</evidence>
<feature type="transmembrane region" description="Helical" evidence="3">
    <location>
        <begin position="133"/>
        <end position="152"/>
    </location>
</feature>
<evidence type="ECO:0000256" key="1">
    <source>
        <dbReference type="ARBA" id="ARBA00022679"/>
    </source>
</evidence>
<dbReference type="InterPro" id="IPR048254">
    <property type="entry name" value="CDP_ALCOHOL_P_TRANSF_CS"/>
</dbReference>
<dbReference type="Proteomes" id="UP000262325">
    <property type="component" value="Unassembled WGS sequence"/>
</dbReference>
<dbReference type="AlphaFoldDB" id="A0A3D5QEX8"/>
<proteinExistence type="inferred from homology"/>
<dbReference type="InterPro" id="IPR000462">
    <property type="entry name" value="CDP-OH_P_trans"/>
</dbReference>
<protein>
    <recommendedName>
        <fullName evidence="6">CDP-alcohol phosphatidyltransferase family protein</fullName>
    </recommendedName>
</protein>
<comment type="caution">
    <text evidence="4">The sequence shown here is derived from an EMBL/GenBank/DDBJ whole genome shotgun (WGS) entry which is preliminary data.</text>
</comment>
<dbReference type="InterPro" id="IPR043130">
    <property type="entry name" value="CDP-OH_PTrfase_TM_dom"/>
</dbReference>
<keyword evidence="3" id="KW-0812">Transmembrane</keyword>
<dbReference type="GO" id="GO:0016020">
    <property type="term" value="C:membrane"/>
    <property type="evidence" value="ECO:0007669"/>
    <property type="project" value="InterPro"/>
</dbReference>
<sequence length="205" mass="23229">MANIITASRIPLLFLYLYLLYSQNSTLIFTAAFLIILFMAMDMLDGMAARKLGQTSLVGSVLDIAVDRIYELVLWLIFADMNLISIFIPLIVVIRTVLTDAFRSLGVKEGTAPFKQHSLFWAKFLVASRWMRAVYGVSKVVAFSGLTLVLALKMQNFGRSYELLLYNVHIFFRGVSWFAVFLCIIRGFPIILNGFKLAFKIDTSE</sequence>
<keyword evidence="3" id="KW-0472">Membrane</keyword>
<reference evidence="4 5" key="1">
    <citation type="journal article" date="2018" name="Nat. Biotechnol.">
        <title>A standardized bacterial taxonomy based on genome phylogeny substantially revises the tree of life.</title>
        <authorList>
            <person name="Parks D.H."/>
            <person name="Chuvochina M."/>
            <person name="Waite D.W."/>
            <person name="Rinke C."/>
            <person name="Skarshewski A."/>
            <person name="Chaumeil P.A."/>
            <person name="Hugenholtz P."/>
        </authorList>
    </citation>
    <scope>NUCLEOTIDE SEQUENCE [LARGE SCALE GENOMIC DNA]</scope>
    <source>
        <strain evidence="4">UBA8672</strain>
    </source>
</reference>
<keyword evidence="1 2" id="KW-0808">Transferase</keyword>
<dbReference type="GO" id="GO:0016780">
    <property type="term" value="F:phosphotransferase activity, for other substituted phosphate groups"/>
    <property type="evidence" value="ECO:0007669"/>
    <property type="project" value="InterPro"/>
</dbReference>
<comment type="similarity">
    <text evidence="2">Belongs to the CDP-alcohol phosphatidyltransferase class-I family.</text>
</comment>
<feature type="transmembrane region" description="Helical" evidence="3">
    <location>
        <begin position="72"/>
        <end position="94"/>
    </location>
</feature>
<evidence type="ECO:0000313" key="5">
    <source>
        <dbReference type="Proteomes" id="UP000262325"/>
    </source>
</evidence>
<feature type="transmembrane region" description="Helical" evidence="3">
    <location>
        <begin position="12"/>
        <end position="41"/>
    </location>
</feature>
<dbReference type="Gene3D" id="1.20.120.1760">
    <property type="match status" value="1"/>
</dbReference>
<dbReference type="GO" id="GO:0008654">
    <property type="term" value="P:phospholipid biosynthetic process"/>
    <property type="evidence" value="ECO:0007669"/>
    <property type="project" value="InterPro"/>
</dbReference>
<evidence type="ECO:0000256" key="3">
    <source>
        <dbReference type="SAM" id="Phobius"/>
    </source>
</evidence>
<dbReference type="EMBL" id="DPPF01000234">
    <property type="protein sequence ID" value="HCW94200.1"/>
    <property type="molecule type" value="Genomic_DNA"/>
</dbReference>
<dbReference type="Pfam" id="PF01066">
    <property type="entry name" value="CDP-OH_P_transf"/>
    <property type="match status" value="1"/>
</dbReference>
<gene>
    <name evidence="4" type="ORF">DHM44_11030</name>
</gene>
<dbReference type="PROSITE" id="PS00379">
    <property type="entry name" value="CDP_ALCOHOL_P_TRANSF"/>
    <property type="match status" value="1"/>
</dbReference>
<feature type="transmembrane region" description="Helical" evidence="3">
    <location>
        <begin position="164"/>
        <end position="185"/>
    </location>
</feature>
<accession>A0A3D5QEX8</accession>